<evidence type="ECO:0000313" key="2">
    <source>
        <dbReference type="EMBL" id="MBA0084995.1"/>
    </source>
</evidence>
<dbReference type="SUPFAM" id="SSF56235">
    <property type="entry name" value="N-terminal nucleophile aminohydrolases (Ntn hydrolases)"/>
    <property type="match status" value="1"/>
</dbReference>
<dbReference type="PANTHER" id="PTHR34218">
    <property type="entry name" value="PEPTIDASE S45 PENICILLIN AMIDASE"/>
    <property type="match status" value="1"/>
</dbReference>
<comment type="similarity">
    <text evidence="1">Belongs to the peptidase S45 family.</text>
</comment>
<dbReference type="Gene3D" id="1.10.439.10">
    <property type="entry name" value="Penicillin Amidohydrolase, domain 1"/>
    <property type="match status" value="1"/>
</dbReference>
<organism evidence="2 3">
    <name type="scientific">Candidatus Acidiferrum panamense</name>
    <dbReference type="NCBI Taxonomy" id="2741543"/>
    <lineage>
        <taxon>Bacteria</taxon>
        <taxon>Pseudomonadati</taxon>
        <taxon>Acidobacteriota</taxon>
        <taxon>Terriglobia</taxon>
        <taxon>Candidatus Acidiferrales</taxon>
        <taxon>Candidatus Acidiferrum</taxon>
    </lineage>
</organism>
<evidence type="ECO:0000313" key="3">
    <source>
        <dbReference type="Proteomes" id="UP000567293"/>
    </source>
</evidence>
<dbReference type="GO" id="GO:0016811">
    <property type="term" value="F:hydrolase activity, acting on carbon-nitrogen (but not peptide) bonds, in linear amides"/>
    <property type="evidence" value="ECO:0007669"/>
    <property type="project" value="InterPro"/>
</dbReference>
<protein>
    <submittedName>
        <fullName evidence="2">Penicillin acylase family protein</fullName>
    </submittedName>
</protein>
<dbReference type="InterPro" id="IPR023343">
    <property type="entry name" value="Penicillin_amidase_dom1"/>
</dbReference>
<feature type="non-terminal residue" evidence="2">
    <location>
        <position position="312"/>
    </location>
</feature>
<dbReference type="Gene3D" id="3.60.20.10">
    <property type="entry name" value="Glutamine Phosphoribosylpyrophosphate, subunit 1, domain 1"/>
    <property type="match status" value="1"/>
</dbReference>
<comment type="caution">
    <text evidence="2">The sequence shown here is derived from an EMBL/GenBank/DDBJ whole genome shotgun (WGS) entry which is preliminary data.</text>
</comment>
<keyword evidence="3" id="KW-1185">Reference proteome</keyword>
<accession>A0A7V8NP82</accession>
<dbReference type="GO" id="GO:0017000">
    <property type="term" value="P:antibiotic biosynthetic process"/>
    <property type="evidence" value="ECO:0007669"/>
    <property type="project" value="InterPro"/>
</dbReference>
<evidence type="ECO:0000256" key="1">
    <source>
        <dbReference type="ARBA" id="ARBA00006586"/>
    </source>
</evidence>
<reference evidence="2" key="1">
    <citation type="submission" date="2020-06" db="EMBL/GenBank/DDBJ databases">
        <title>Legume-microbial interactions unlock mineral nutrients during tropical forest succession.</title>
        <authorList>
            <person name="Epihov D.Z."/>
        </authorList>
    </citation>
    <scope>NUCLEOTIDE SEQUENCE [LARGE SCALE GENOMIC DNA]</scope>
    <source>
        <strain evidence="2">Pan2503</strain>
    </source>
</reference>
<dbReference type="PANTHER" id="PTHR34218:SF4">
    <property type="entry name" value="ACYL-HOMOSERINE LACTONE ACYLASE QUIP"/>
    <property type="match status" value="1"/>
</dbReference>
<proteinExistence type="inferred from homology"/>
<name>A0A7V8NP82_9BACT</name>
<sequence>MAVVGLVYWYAWRPLPQRSGAIEAGVSQTVSVAFDALGEPHIRAASQDDALFVQGYVTAQDRLWQMDGLRRLAGGDLAEILGPAFLESDRVARRLRLRRVAEADYLNLPPPDRAVLAAYARGVNAFLSTHRDRLPVEFTLLGYQPQPWSAVDSILVALHMIRTLTTTWREELVKRAMLQSGDPKKVNLLFAVRAGNEAQPGSNAWAVTGAHTASGKPLLANDIHLDYGLPGVWYMTHLEAPGLDVVGVALPGAPGVIVGHNQRIAWGITNLQFDVQDLYIEQLNERTGQYLYQGHMEQARLERELIRVKGQS</sequence>
<dbReference type="InterPro" id="IPR029055">
    <property type="entry name" value="Ntn_hydrolases_N"/>
</dbReference>
<dbReference type="Pfam" id="PF01804">
    <property type="entry name" value="Penicil_amidase"/>
    <property type="match status" value="1"/>
</dbReference>
<dbReference type="AlphaFoldDB" id="A0A7V8NP82"/>
<gene>
    <name evidence="2" type="ORF">HRJ53_08365</name>
</gene>
<dbReference type="EMBL" id="JACDQQ010000810">
    <property type="protein sequence ID" value="MBA0084995.1"/>
    <property type="molecule type" value="Genomic_DNA"/>
</dbReference>
<dbReference type="InterPro" id="IPR002692">
    <property type="entry name" value="S45"/>
</dbReference>
<dbReference type="Proteomes" id="UP000567293">
    <property type="component" value="Unassembled WGS sequence"/>
</dbReference>